<keyword evidence="2" id="KW-1185">Reference proteome</keyword>
<accession>A0A2A2HZQ7</accession>
<reference evidence="1 2" key="1">
    <citation type="submission" date="2017-07" db="EMBL/GenBank/DDBJ databases">
        <title>Tamlnaduibacter salinus (Mi-7) genome sequencing.</title>
        <authorList>
            <person name="Verma A."/>
            <person name="Krishnamurthi S."/>
        </authorList>
    </citation>
    <scope>NUCLEOTIDE SEQUENCE [LARGE SCALE GENOMIC DNA]</scope>
    <source>
        <strain evidence="1 2">Mi-7</strain>
    </source>
</reference>
<sequence length="209" mass="22670">MGNIATTYGLLPSDIGSAQALSMFSQQVSATYYNPAYLATDSRGEMTAGFLHAEPDLRAKAPNRQGDTLSSTRSQQVTIGFQTDLSRLVRVDHPVQLGVMLGVEKYGREMLAFNGATSESGQFLEYGRQPLFLTIGGGTPIWRGINVGYSARVTLHSEASLRTTTDLAGNTQHEKLSVSAKPAVGSTLQRKCRCRENALPRHHLLGIRS</sequence>
<protein>
    <submittedName>
        <fullName evidence="1">Uncharacterized protein</fullName>
    </submittedName>
</protein>
<name>A0A2A2HZQ7_9GAMM</name>
<comment type="caution">
    <text evidence="1">The sequence shown here is derived from an EMBL/GenBank/DDBJ whole genome shotgun (WGS) entry which is preliminary data.</text>
</comment>
<dbReference type="Proteomes" id="UP000218332">
    <property type="component" value="Unassembled WGS sequence"/>
</dbReference>
<gene>
    <name evidence="1" type="ORF">CF392_15795</name>
</gene>
<dbReference type="AlphaFoldDB" id="A0A2A2HZQ7"/>
<proteinExistence type="predicted"/>
<evidence type="ECO:0000313" key="1">
    <source>
        <dbReference type="EMBL" id="PAV24526.1"/>
    </source>
</evidence>
<organism evidence="1 2">
    <name type="scientific">Tamilnaduibacter salinus</name>
    <dbReference type="NCBI Taxonomy" id="1484056"/>
    <lineage>
        <taxon>Bacteria</taxon>
        <taxon>Pseudomonadati</taxon>
        <taxon>Pseudomonadota</taxon>
        <taxon>Gammaproteobacteria</taxon>
        <taxon>Pseudomonadales</taxon>
        <taxon>Marinobacteraceae</taxon>
        <taxon>Tamilnaduibacter</taxon>
    </lineage>
</organism>
<evidence type="ECO:0000313" key="2">
    <source>
        <dbReference type="Proteomes" id="UP000218332"/>
    </source>
</evidence>
<dbReference type="EMBL" id="NMPM01000143">
    <property type="protein sequence ID" value="PAV24526.1"/>
    <property type="molecule type" value="Genomic_DNA"/>
</dbReference>
<dbReference type="RefSeq" id="WP_095612379.1">
    <property type="nucleotide sequence ID" value="NZ_NMPM01000143.1"/>
</dbReference>